<gene>
    <name evidence="1" type="ORF">Tco_1041875</name>
</gene>
<name>A0ABQ5GIS1_9ASTR</name>
<comment type="caution">
    <text evidence="1">The sequence shown here is derived from an EMBL/GenBank/DDBJ whole genome shotgun (WGS) entry which is preliminary data.</text>
</comment>
<accession>A0ABQ5GIS1</accession>
<evidence type="ECO:0000313" key="2">
    <source>
        <dbReference type="Proteomes" id="UP001151760"/>
    </source>
</evidence>
<dbReference type="Proteomes" id="UP001151760">
    <property type="component" value="Unassembled WGS sequence"/>
</dbReference>
<keyword evidence="2" id="KW-1185">Reference proteome</keyword>
<proteinExistence type="predicted"/>
<dbReference type="EMBL" id="BQNB010018505">
    <property type="protein sequence ID" value="GJT75150.1"/>
    <property type="molecule type" value="Genomic_DNA"/>
</dbReference>
<protein>
    <submittedName>
        <fullName evidence="1">Uncharacterized protein</fullName>
    </submittedName>
</protein>
<organism evidence="1 2">
    <name type="scientific">Tanacetum coccineum</name>
    <dbReference type="NCBI Taxonomy" id="301880"/>
    <lineage>
        <taxon>Eukaryota</taxon>
        <taxon>Viridiplantae</taxon>
        <taxon>Streptophyta</taxon>
        <taxon>Embryophyta</taxon>
        <taxon>Tracheophyta</taxon>
        <taxon>Spermatophyta</taxon>
        <taxon>Magnoliopsida</taxon>
        <taxon>eudicotyledons</taxon>
        <taxon>Gunneridae</taxon>
        <taxon>Pentapetalae</taxon>
        <taxon>asterids</taxon>
        <taxon>campanulids</taxon>
        <taxon>Asterales</taxon>
        <taxon>Asteraceae</taxon>
        <taxon>Asteroideae</taxon>
        <taxon>Anthemideae</taxon>
        <taxon>Anthemidinae</taxon>
        <taxon>Tanacetum</taxon>
    </lineage>
</organism>
<sequence length="122" mass="14383">MKSVRSIITTGGLEEEFYINKNSESQIVKRQISDANSQIEQSQSKSCGRHTKLRIEVIKQRSNLERPNWDAAELLLQRNNTMYPKPRAVVYRDRNESKKADELYELHNIIDWTLTRVMESWT</sequence>
<reference evidence="1" key="2">
    <citation type="submission" date="2022-01" db="EMBL/GenBank/DDBJ databases">
        <authorList>
            <person name="Yamashiro T."/>
            <person name="Shiraishi A."/>
            <person name="Satake H."/>
            <person name="Nakayama K."/>
        </authorList>
    </citation>
    <scope>NUCLEOTIDE SEQUENCE</scope>
</reference>
<reference evidence="1" key="1">
    <citation type="journal article" date="2022" name="Int. J. Mol. Sci.">
        <title>Draft Genome of Tanacetum Coccineum: Genomic Comparison of Closely Related Tanacetum-Family Plants.</title>
        <authorList>
            <person name="Yamashiro T."/>
            <person name="Shiraishi A."/>
            <person name="Nakayama K."/>
            <person name="Satake H."/>
        </authorList>
    </citation>
    <scope>NUCLEOTIDE SEQUENCE</scope>
</reference>
<evidence type="ECO:0000313" key="1">
    <source>
        <dbReference type="EMBL" id="GJT75150.1"/>
    </source>
</evidence>